<reference evidence="3" key="1">
    <citation type="journal article" date="2023" name="Science">
        <title>Elucidation of the pathway for biosynthesis of saponin adjuvants from the soapbark tree.</title>
        <authorList>
            <person name="Reed J."/>
            <person name="Orme A."/>
            <person name="El-Demerdash A."/>
            <person name="Owen C."/>
            <person name="Martin L.B.B."/>
            <person name="Misra R.C."/>
            <person name="Kikuchi S."/>
            <person name="Rejzek M."/>
            <person name="Martin A.C."/>
            <person name="Harkess A."/>
            <person name="Leebens-Mack J."/>
            <person name="Louveau T."/>
            <person name="Stephenson M.J."/>
            <person name="Osbourn A."/>
        </authorList>
    </citation>
    <scope>NUCLEOTIDE SEQUENCE</scope>
    <source>
        <strain evidence="3">S10</strain>
    </source>
</reference>
<dbReference type="InterPro" id="IPR002048">
    <property type="entry name" value="EF_hand_dom"/>
</dbReference>
<feature type="transmembrane region" description="Helical" evidence="1">
    <location>
        <begin position="52"/>
        <end position="70"/>
    </location>
</feature>
<organism evidence="3 4">
    <name type="scientific">Quillaja saponaria</name>
    <name type="common">Soap bark tree</name>
    <dbReference type="NCBI Taxonomy" id="32244"/>
    <lineage>
        <taxon>Eukaryota</taxon>
        <taxon>Viridiplantae</taxon>
        <taxon>Streptophyta</taxon>
        <taxon>Embryophyta</taxon>
        <taxon>Tracheophyta</taxon>
        <taxon>Spermatophyta</taxon>
        <taxon>Magnoliopsida</taxon>
        <taxon>eudicotyledons</taxon>
        <taxon>Gunneridae</taxon>
        <taxon>Pentapetalae</taxon>
        <taxon>rosids</taxon>
        <taxon>fabids</taxon>
        <taxon>Fabales</taxon>
        <taxon>Quillajaceae</taxon>
        <taxon>Quillaja</taxon>
    </lineage>
</organism>
<keyword evidence="4" id="KW-1185">Reference proteome</keyword>
<name>A0AAD7PQR0_QUISA</name>
<gene>
    <name evidence="3" type="ORF">O6P43_018499</name>
</gene>
<dbReference type="KEGG" id="qsa:O6P43_018499"/>
<dbReference type="SUPFAM" id="SSF47473">
    <property type="entry name" value="EF-hand"/>
    <property type="match status" value="1"/>
</dbReference>
<accession>A0AAD7PQR0</accession>
<keyword evidence="1" id="KW-0812">Transmembrane</keyword>
<protein>
    <submittedName>
        <fullName evidence="3">Calcium-binding endonuclease/exonuclease/phosphatase family</fullName>
    </submittedName>
</protein>
<feature type="domain" description="EF-hand" evidence="2">
    <location>
        <begin position="136"/>
        <end position="170"/>
    </location>
</feature>
<dbReference type="Proteomes" id="UP001163823">
    <property type="component" value="Chromosome 7"/>
</dbReference>
<comment type="caution">
    <text evidence="3">The sequence shown here is derived from an EMBL/GenBank/DDBJ whole genome shotgun (WGS) entry which is preliminary data.</text>
</comment>
<evidence type="ECO:0000313" key="3">
    <source>
        <dbReference type="EMBL" id="KAJ7963390.1"/>
    </source>
</evidence>
<dbReference type="InterPro" id="IPR011992">
    <property type="entry name" value="EF-hand-dom_pair"/>
</dbReference>
<keyword evidence="3" id="KW-0378">Hydrolase</keyword>
<dbReference type="GO" id="GO:0005509">
    <property type="term" value="F:calcium ion binding"/>
    <property type="evidence" value="ECO:0007669"/>
    <property type="project" value="InterPro"/>
</dbReference>
<dbReference type="AlphaFoldDB" id="A0AAD7PQR0"/>
<keyword evidence="3" id="KW-0255">Endonuclease</keyword>
<keyword evidence="1" id="KW-0472">Membrane</keyword>
<dbReference type="GO" id="GO:0004519">
    <property type="term" value="F:endonuclease activity"/>
    <property type="evidence" value="ECO:0007669"/>
    <property type="project" value="UniProtKB-KW"/>
</dbReference>
<proteinExistence type="predicted"/>
<dbReference type="PROSITE" id="PS50222">
    <property type="entry name" value="EF_HAND_2"/>
    <property type="match status" value="1"/>
</dbReference>
<sequence length="246" mass="27350">MPCLSFYVVTGMEASVDMYTSSLGHKGLYLHMILPMNILTVTLMPISGLATAIIGEISVVWTLFGFAILTNHENLLKTSWSEAVFGILKDQLRKASLTDDDAFAFLKGDNCDDFVTYSTFCEALRQVNLIGLPCGLCLEEVKDLWAEADLDGNGLDFEEFKQKIWNSTCSERGEESLNGCVEDSKSPSEEEGAGFNVKNAALFPREVERGMWPEDYSLSDHARLTVTFTPVRMQCAQSDNLNYAHL</sequence>
<evidence type="ECO:0000256" key="1">
    <source>
        <dbReference type="SAM" id="Phobius"/>
    </source>
</evidence>
<evidence type="ECO:0000313" key="4">
    <source>
        <dbReference type="Proteomes" id="UP001163823"/>
    </source>
</evidence>
<evidence type="ECO:0000259" key="2">
    <source>
        <dbReference type="PROSITE" id="PS50222"/>
    </source>
</evidence>
<dbReference type="EMBL" id="JARAOO010000007">
    <property type="protein sequence ID" value="KAJ7963390.1"/>
    <property type="molecule type" value="Genomic_DNA"/>
</dbReference>
<keyword evidence="1" id="KW-1133">Transmembrane helix</keyword>
<keyword evidence="3" id="KW-0540">Nuclease</keyword>